<evidence type="ECO:0000256" key="1">
    <source>
        <dbReference type="ARBA" id="ARBA00005898"/>
    </source>
</evidence>
<dbReference type="SUPFAM" id="SSF53623">
    <property type="entry name" value="MurD-like peptide ligases, catalytic domain"/>
    <property type="match status" value="1"/>
</dbReference>
<sequence>MAERLLHEVLKDTSSEQVAADRLSQSVGSLVLDSRLIKPGDTFVALKGFLTDGRKFIKSALEKGANLVIAEGLDREEFEATISELSCEDKIIWVDDLQRQISLIASNYYEHPSQNLKTIGVTGTNGKTSVSYLVAKTLQRLHFECFLLGTLGVGQSSNLEDCGNTTADAITMQRILQQAVNTGAQFASMEVSSHGLDQDRAAAVRFNTAIFTNLTHDHLDYHGTMENYGEAKRKLFLSPELKNAVINVDDRFGRKLAKDEVISATKWLVTTKLPTSGSNLNRWIWAEEVVYSLEGLHAKVYTPWGSGRVDSPLIGQFNLSNILIVIAALGSILKDVNPILLALKSVHAAPGRMQKFGHKNTPLAVVDYAHTPDALEQSLLALREHCVGMIWCVFGCGGDRDNTKRPLMARVAEKLANKVVVTFDNPRTESSEAIKEDIFGGFRKPERVEYIEDREIAITTAIAKAKPGDAVLIAGKGHEDYQIIGTEKFHLSDLEIAAEQIEEYKA</sequence>
<feature type="binding site" evidence="7">
    <location>
        <position position="400"/>
    </location>
    <ligand>
        <name>meso-2,6-diaminopimelate</name>
        <dbReference type="ChEBI" id="CHEBI:57791"/>
    </ligand>
</feature>
<dbReference type="GO" id="GO:0051301">
    <property type="term" value="P:cell division"/>
    <property type="evidence" value="ECO:0007669"/>
    <property type="project" value="UniProtKB-KW"/>
</dbReference>
<keyword evidence="2 7" id="KW-0132">Cell division</keyword>
<accession>A0A545TDH5</accession>
<keyword evidence="4 7" id="KW-0573">Peptidoglycan synthesis</keyword>
<dbReference type="Pfam" id="PF01225">
    <property type="entry name" value="Mur_ligase"/>
    <property type="match status" value="1"/>
</dbReference>
<feature type="modified residue" description="N6-carboxylysine" evidence="7">
    <location>
        <position position="232"/>
    </location>
</feature>
<dbReference type="GO" id="GO:0008765">
    <property type="term" value="F:UDP-N-acetylmuramoylalanyl-D-glutamate-2,6-diaminopimelate ligase activity"/>
    <property type="evidence" value="ECO:0007669"/>
    <property type="project" value="UniProtKB-UniRule"/>
</dbReference>
<dbReference type="Gene3D" id="3.90.190.20">
    <property type="entry name" value="Mur ligase, C-terminal domain"/>
    <property type="match status" value="1"/>
</dbReference>
<feature type="short sequence motif" description="Meso-diaminopimelate recognition motif" evidence="7">
    <location>
        <begin position="424"/>
        <end position="427"/>
    </location>
</feature>
<dbReference type="EC" id="6.3.2.13" evidence="7"/>
<feature type="binding site" evidence="7">
    <location>
        <position position="164"/>
    </location>
    <ligand>
        <name>UDP-N-acetyl-alpha-D-muramoyl-L-alanyl-D-glutamate</name>
        <dbReference type="ChEBI" id="CHEBI:83900"/>
    </ligand>
</feature>
<dbReference type="Gene3D" id="3.40.1190.10">
    <property type="entry name" value="Mur-like, catalytic domain"/>
    <property type="match status" value="1"/>
</dbReference>
<dbReference type="RefSeq" id="WP_142941893.1">
    <property type="nucleotide sequence ID" value="NZ_VIKR01000002.1"/>
</dbReference>
<feature type="binding site" evidence="7">
    <location>
        <position position="32"/>
    </location>
    <ligand>
        <name>UDP-N-acetyl-alpha-D-muramoyl-L-alanyl-D-glutamate</name>
        <dbReference type="ChEBI" id="CHEBI:83900"/>
    </ligand>
</feature>
<comment type="cofactor">
    <cofactor evidence="7">
        <name>Mg(2+)</name>
        <dbReference type="ChEBI" id="CHEBI:18420"/>
    </cofactor>
</comment>
<proteinExistence type="inferred from homology"/>
<dbReference type="GO" id="GO:0009252">
    <property type="term" value="P:peptidoglycan biosynthetic process"/>
    <property type="evidence" value="ECO:0007669"/>
    <property type="project" value="UniProtKB-UniRule"/>
</dbReference>
<dbReference type="GO" id="GO:0005524">
    <property type="term" value="F:ATP binding"/>
    <property type="evidence" value="ECO:0007669"/>
    <property type="project" value="UniProtKB-UniRule"/>
</dbReference>
<dbReference type="SUPFAM" id="SSF53244">
    <property type="entry name" value="MurD-like peptide ligases, peptide-binding domain"/>
    <property type="match status" value="1"/>
</dbReference>
<keyword evidence="7" id="KW-0963">Cytoplasm</keyword>
<keyword evidence="3 7" id="KW-0133">Cell shape</keyword>
<dbReference type="GO" id="GO:0008360">
    <property type="term" value="P:regulation of cell shape"/>
    <property type="evidence" value="ECO:0007669"/>
    <property type="project" value="UniProtKB-KW"/>
</dbReference>
<dbReference type="InterPro" id="IPR035911">
    <property type="entry name" value="MurE/MurF_N"/>
</dbReference>
<evidence type="ECO:0000313" key="12">
    <source>
        <dbReference type="EMBL" id="TQV75277.1"/>
    </source>
</evidence>
<comment type="caution">
    <text evidence="7">Lacks conserved residue(s) required for the propagation of feature annotation.</text>
</comment>
<evidence type="ECO:0000256" key="2">
    <source>
        <dbReference type="ARBA" id="ARBA00022618"/>
    </source>
</evidence>
<dbReference type="GO" id="GO:0000287">
    <property type="term" value="F:magnesium ion binding"/>
    <property type="evidence" value="ECO:0007669"/>
    <property type="project" value="UniProtKB-UniRule"/>
</dbReference>
<organism evidence="12 13">
    <name type="scientific">Aliikangiella marina</name>
    <dbReference type="NCBI Taxonomy" id="1712262"/>
    <lineage>
        <taxon>Bacteria</taxon>
        <taxon>Pseudomonadati</taxon>
        <taxon>Pseudomonadota</taxon>
        <taxon>Gammaproteobacteria</taxon>
        <taxon>Oceanospirillales</taxon>
        <taxon>Pleioneaceae</taxon>
        <taxon>Aliikangiella</taxon>
    </lineage>
</organism>
<evidence type="ECO:0000256" key="6">
    <source>
        <dbReference type="ARBA" id="ARBA00023316"/>
    </source>
</evidence>
<dbReference type="InterPro" id="IPR013221">
    <property type="entry name" value="Mur_ligase_cen"/>
</dbReference>
<dbReference type="InterPro" id="IPR036615">
    <property type="entry name" value="Mur_ligase_C_dom_sf"/>
</dbReference>
<dbReference type="Gene3D" id="3.40.1390.10">
    <property type="entry name" value="MurE/MurF, N-terminal domain"/>
    <property type="match status" value="1"/>
</dbReference>
<evidence type="ECO:0000256" key="3">
    <source>
        <dbReference type="ARBA" id="ARBA00022960"/>
    </source>
</evidence>
<feature type="binding site" evidence="7">
    <location>
        <position position="479"/>
    </location>
    <ligand>
        <name>meso-2,6-diaminopimelate</name>
        <dbReference type="ChEBI" id="CHEBI:57791"/>
    </ligand>
</feature>
<evidence type="ECO:0000259" key="9">
    <source>
        <dbReference type="Pfam" id="PF01225"/>
    </source>
</evidence>
<name>A0A545TDH5_9GAMM</name>
<comment type="pathway">
    <text evidence="7 8">Cell wall biogenesis; peptidoglycan biosynthesis.</text>
</comment>
<dbReference type="Pfam" id="PF02875">
    <property type="entry name" value="Mur_ligase_C"/>
    <property type="match status" value="1"/>
</dbReference>
<dbReference type="PANTHER" id="PTHR23135">
    <property type="entry name" value="MUR LIGASE FAMILY MEMBER"/>
    <property type="match status" value="1"/>
</dbReference>
<protein>
    <recommendedName>
        <fullName evidence="7">UDP-N-acetylmuramoyl-L-alanyl-D-glutamate--2,6-diaminopimelate ligase</fullName>
        <ecNumber evidence="7">6.3.2.13</ecNumber>
    </recommendedName>
    <alternativeName>
        <fullName evidence="7">Meso-A2pm-adding enzyme</fullName>
    </alternativeName>
    <alternativeName>
        <fullName evidence="7">Meso-diaminopimelate-adding enzyme</fullName>
    </alternativeName>
    <alternativeName>
        <fullName evidence="7">UDP-MurNAc-L-Ala-D-Glu:meso-diaminopimelate ligase</fullName>
    </alternativeName>
    <alternativeName>
        <fullName evidence="7">UDP-MurNAc-tripeptide synthetase</fullName>
    </alternativeName>
    <alternativeName>
        <fullName evidence="7">UDP-N-acetylmuramyl-tripeptide synthetase</fullName>
    </alternativeName>
</protein>
<dbReference type="InterPro" id="IPR005761">
    <property type="entry name" value="UDP-N-AcMur-Glu-dNH2Pim_ligase"/>
</dbReference>
<dbReference type="InterPro" id="IPR004101">
    <property type="entry name" value="Mur_ligase_C"/>
</dbReference>
<reference evidence="12 13" key="1">
    <citation type="submission" date="2019-06" db="EMBL/GenBank/DDBJ databases">
        <title>Draft genome of Aliikangiella marina GYP-15.</title>
        <authorList>
            <person name="Wang G."/>
        </authorList>
    </citation>
    <scope>NUCLEOTIDE SEQUENCE [LARGE SCALE GENOMIC DNA]</scope>
    <source>
        <strain evidence="12 13">GYP-15</strain>
    </source>
</reference>
<dbReference type="Proteomes" id="UP000317839">
    <property type="component" value="Unassembled WGS sequence"/>
</dbReference>
<dbReference type="NCBIfam" id="TIGR01085">
    <property type="entry name" value="murE"/>
    <property type="match status" value="1"/>
</dbReference>
<evidence type="ECO:0000256" key="8">
    <source>
        <dbReference type="RuleBase" id="RU004135"/>
    </source>
</evidence>
<evidence type="ECO:0000256" key="4">
    <source>
        <dbReference type="ARBA" id="ARBA00022984"/>
    </source>
</evidence>
<dbReference type="GO" id="GO:0071555">
    <property type="term" value="P:cell wall organization"/>
    <property type="evidence" value="ECO:0007669"/>
    <property type="project" value="UniProtKB-KW"/>
</dbReference>
<dbReference type="PANTHER" id="PTHR23135:SF4">
    <property type="entry name" value="UDP-N-ACETYLMURAMOYL-L-ALANYL-D-GLUTAMATE--2,6-DIAMINOPIMELATE LIGASE MURE HOMOLOG, CHLOROPLASTIC"/>
    <property type="match status" value="1"/>
</dbReference>
<feature type="binding site" evidence="7">
    <location>
        <position position="192"/>
    </location>
    <ligand>
        <name>UDP-N-acetyl-alpha-D-muramoyl-L-alanyl-D-glutamate</name>
        <dbReference type="ChEBI" id="CHEBI:83900"/>
    </ligand>
</feature>
<keyword evidence="7" id="KW-0460">Magnesium</keyword>
<feature type="domain" description="Mur ligase N-terminal catalytic" evidence="9">
    <location>
        <begin position="30"/>
        <end position="109"/>
    </location>
</feature>
<dbReference type="AlphaFoldDB" id="A0A545TDH5"/>
<keyword evidence="13" id="KW-1185">Reference proteome</keyword>
<feature type="binding site" evidence="7">
    <location>
        <position position="34"/>
    </location>
    <ligand>
        <name>UDP-N-acetyl-alpha-D-muramoyl-L-alanyl-D-glutamate</name>
        <dbReference type="ChEBI" id="CHEBI:83900"/>
    </ligand>
</feature>
<dbReference type="EMBL" id="VIKR01000002">
    <property type="protein sequence ID" value="TQV75277.1"/>
    <property type="molecule type" value="Genomic_DNA"/>
</dbReference>
<dbReference type="InterPro" id="IPR036565">
    <property type="entry name" value="Mur-like_cat_sf"/>
</dbReference>
<evidence type="ECO:0000259" key="11">
    <source>
        <dbReference type="Pfam" id="PF08245"/>
    </source>
</evidence>
<keyword evidence="7" id="KW-0067">ATP-binding</keyword>
<dbReference type="HAMAP" id="MF_00208">
    <property type="entry name" value="MurE"/>
    <property type="match status" value="1"/>
</dbReference>
<dbReference type="InterPro" id="IPR000713">
    <property type="entry name" value="Mur_ligase_N"/>
</dbReference>
<comment type="caution">
    <text evidence="12">The sequence shown here is derived from an EMBL/GenBank/DDBJ whole genome shotgun (WGS) entry which is preliminary data.</text>
</comment>
<feature type="binding site" evidence="7">
    <location>
        <position position="200"/>
    </location>
    <ligand>
        <name>UDP-N-acetyl-alpha-D-muramoyl-L-alanyl-D-glutamate</name>
        <dbReference type="ChEBI" id="CHEBI:83900"/>
    </ligand>
</feature>
<keyword evidence="7 12" id="KW-0436">Ligase</keyword>
<gene>
    <name evidence="7" type="primary">murE</name>
    <name evidence="12" type="ORF">FLL45_10095</name>
</gene>
<comment type="function">
    <text evidence="7">Catalyzes the addition of meso-diaminopimelic acid to the nucleotide precursor UDP-N-acetylmuramoyl-L-alanyl-D-glutamate (UMAG) in the biosynthesis of bacterial cell-wall peptidoglycan.</text>
</comment>
<keyword evidence="5 7" id="KW-0131">Cell cycle</keyword>
<evidence type="ECO:0000256" key="5">
    <source>
        <dbReference type="ARBA" id="ARBA00023306"/>
    </source>
</evidence>
<evidence type="ECO:0000259" key="10">
    <source>
        <dbReference type="Pfam" id="PF02875"/>
    </source>
</evidence>
<comment type="PTM">
    <text evidence="7">Carboxylation is probably crucial for Mg(2+) binding and, consequently, for the gamma-phosphate positioning of ATP.</text>
</comment>
<dbReference type="UniPathway" id="UPA00219"/>
<feature type="binding site" evidence="7">
    <location>
        <begin position="123"/>
        <end position="129"/>
    </location>
    <ligand>
        <name>ATP</name>
        <dbReference type="ChEBI" id="CHEBI:30616"/>
    </ligand>
</feature>
<dbReference type="NCBIfam" id="NF001126">
    <property type="entry name" value="PRK00139.1-4"/>
    <property type="match status" value="1"/>
</dbReference>
<keyword evidence="7" id="KW-0547">Nucleotide-binding</keyword>
<dbReference type="GO" id="GO:0005737">
    <property type="term" value="C:cytoplasm"/>
    <property type="evidence" value="ECO:0007669"/>
    <property type="project" value="UniProtKB-SubCell"/>
</dbReference>
<comment type="similarity">
    <text evidence="1 7">Belongs to the MurCDEF family. MurE subfamily.</text>
</comment>
<comment type="catalytic activity">
    <reaction evidence="7">
        <text>UDP-N-acetyl-alpha-D-muramoyl-L-alanyl-D-glutamate + meso-2,6-diaminopimelate + ATP = UDP-N-acetyl-alpha-D-muramoyl-L-alanyl-gamma-D-glutamyl-meso-2,6-diaminopimelate + ADP + phosphate + H(+)</text>
        <dbReference type="Rhea" id="RHEA:23676"/>
        <dbReference type="ChEBI" id="CHEBI:15378"/>
        <dbReference type="ChEBI" id="CHEBI:30616"/>
        <dbReference type="ChEBI" id="CHEBI:43474"/>
        <dbReference type="ChEBI" id="CHEBI:57791"/>
        <dbReference type="ChEBI" id="CHEBI:83900"/>
        <dbReference type="ChEBI" id="CHEBI:83905"/>
        <dbReference type="ChEBI" id="CHEBI:456216"/>
        <dbReference type="EC" id="6.3.2.13"/>
    </reaction>
</comment>
<feature type="binding site" evidence="7">
    <location>
        <position position="198"/>
    </location>
    <ligand>
        <name>UDP-N-acetyl-alpha-D-muramoyl-L-alanyl-D-glutamate</name>
        <dbReference type="ChEBI" id="CHEBI:83900"/>
    </ligand>
</feature>
<dbReference type="SUPFAM" id="SSF63418">
    <property type="entry name" value="MurE/MurF N-terminal domain"/>
    <property type="match status" value="1"/>
</dbReference>
<feature type="domain" description="Mur ligase central" evidence="11">
    <location>
        <begin position="121"/>
        <end position="328"/>
    </location>
</feature>
<evidence type="ECO:0000256" key="7">
    <source>
        <dbReference type="HAMAP-Rule" id="MF_00208"/>
    </source>
</evidence>
<comment type="subcellular location">
    <subcellularLocation>
        <location evidence="7 8">Cytoplasm</location>
    </subcellularLocation>
</comment>
<keyword evidence="6 7" id="KW-0961">Cell wall biogenesis/degradation</keyword>
<feature type="binding site" evidence="7">
    <location>
        <begin position="165"/>
        <end position="166"/>
    </location>
    <ligand>
        <name>UDP-N-acetyl-alpha-D-muramoyl-L-alanyl-D-glutamate</name>
        <dbReference type="ChEBI" id="CHEBI:83900"/>
    </ligand>
</feature>
<dbReference type="OrthoDB" id="9800958at2"/>
<feature type="domain" description="Mur ligase C-terminal" evidence="10">
    <location>
        <begin position="351"/>
        <end position="477"/>
    </location>
</feature>
<feature type="binding site" evidence="7">
    <location>
        <begin position="424"/>
        <end position="427"/>
    </location>
    <ligand>
        <name>meso-2,6-diaminopimelate</name>
        <dbReference type="ChEBI" id="CHEBI:57791"/>
    </ligand>
</feature>
<feature type="binding site" evidence="7">
    <location>
        <position position="475"/>
    </location>
    <ligand>
        <name>meso-2,6-diaminopimelate</name>
        <dbReference type="ChEBI" id="CHEBI:57791"/>
    </ligand>
</feature>
<evidence type="ECO:0000313" key="13">
    <source>
        <dbReference type="Proteomes" id="UP000317839"/>
    </source>
</evidence>
<dbReference type="Pfam" id="PF08245">
    <property type="entry name" value="Mur_ligase_M"/>
    <property type="match status" value="1"/>
</dbReference>